<dbReference type="SUPFAM" id="SSF48576">
    <property type="entry name" value="Terpenoid synthases"/>
    <property type="match status" value="1"/>
</dbReference>
<evidence type="ECO:0000256" key="3">
    <source>
        <dbReference type="ARBA" id="ARBA00022723"/>
    </source>
</evidence>
<dbReference type="PANTHER" id="PTHR35201:SF4">
    <property type="entry name" value="BETA-PINACENE SYNTHASE-RELATED"/>
    <property type="match status" value="1"/>
</dbReference>
<sequence>MASSSHKAPATKFVLPDLVSHCDFPLRVSRHRKQVTGETKQWLFKGDNLTNPKIRERFHGLKCGTLTAMCYPDAGCPQLRVCNDFLTYLFHLDNLSDDMDTHGTQTTADTVLNALYHPHTDRSQARVAKMTRDYYKRMVATASPGTQRRFIETFDFFFQSVTQQAMDRDAGVIPDLESYIALRRDTSGCKPSFALIEYANNLDIPDEVMEHPLLMSLTEAANDLVTWSNDIFSYNVEQSKGDTHNMIPVVMSEQGLDLQAAIDFVGDMCKGSIDRFNEDRAQLPSWGEKVDRDVAVYVDGLADWIVGCVLVCYPVTAVANFAWAVLCTGRSPPRVTLGRLARQSKPVVLWTCFPPGYDLIQLRVGNFPLNIDYRGDSFGSIELPSPAVAPHSRLLRMDKHAQKPPTTYLT</sequence>
<keyword evidence="3 6" id="KW-0479">Metal-binding</keyword>
<protein>
    <recommendedName>
        <fullName evidence="6">Terpene synthase</fullName>
        <ecNumber evidence="6">4.2.3.-</ecNumber>
    </recommendedName>
</protein>
<gene>
    <name evidence="8" type="ORF">MYCIT1_LOCUS21776</name>
    <name evidence="7" type="ORF">MYCIT1_LOCUS45</name>
</gene>
<evidence type="ECO:0000256" key="2">
    <source>
        <dbReference type="ARBA" id="ARBA00006333"/>
    </source>
</evidence>
<evidence type="ECO:0000256" key="5">
    <source>
        <dbReference type="ARBA" id="ARBA00023239"/>
    </source>
</evidence>
<dbReference type="Proteomes" id="UP001295794">
    <property type="component" value="Unassembled WGS sequence"/>
</dbReference>
<dbReference type="AlphaFoldDB" id="A0AAD2GRM2"/>
<reference evidence="7" key="1">
    <citation type="submission" date="2023-11" db="EMBL/GenBank/DDBJ databases">
        <authorList>
            <person name="De Vega J J."/>
            <person name="De Vega J J."/>
        </authorList>
    </citation>
    <scope>NUCLEOTIDE SEQUENCE</scope>
</reference>
<dbReference type="GO" id="GO:0010333">
    <property type="term" value="F:terpene synthase activity"/>
    <property type="evidence" value="ECO:0007669"/>
    <property type="project" value="InterPro"/>
</dbReference>
<keyword evidence="9" id="KW-1185">Reference proteome</keyword>
<dbReference type="InterPro" id="IPR008949">
    <property type="entry name" value="Isoprenoid_synthase_dom_sf"/>
</dbReference>
<dbReference type="EMBL" id="CAVNYO010000001">
    <property type="protein sequence ID" value="CAK5261825.1"/>
    <property type="molecule type" value="Genomic_DNA"/>
</dbReference>
<dbReference type="GO" id="GO:0008299">
    <property type="term" value="P:isoprenoid biosynthetic process"/>
    <property type="evidence" value="ECO:0007669"/>
    <property type="project" value="UniProtKB-ARBA"/>
</dbReference>
<dbReference type="EC" id="4.2.3.-" evidence="6"/>
<comment type="caution">
    <text evidence="7">The sequence shown here is derived from an EMBL/GenBank/DDBJ whole genome shotgun (WGS) entry which is preliminary data.</text>
</comment>
<evidence type="ECO:0000256" key="1">
    <source>
        <dbReference type="ARBA" id="ARBA00001946"/>
    </source>
</evidence>
<evidence type="ECO:0000256" key="6">
    <source>
        <dbReference type="RuleBase" id="RU366034"/>
    </source>
</evidence>
<dbReference type="EMBL" id="CAVNYO010000403">
    <property type="protein sequence ID" value="CAK5274545.1"/>
    <property type="molecule type" value="Genomic_DNA"/>
</dbReference>
<evidence type="ECO:0000313" key="7">
    <source>
        <dbReference type="EMBL" id="CAK5261825.1"/>
    </source>
</evidence>
<organism evidence="7 9">
    <name type="scientific">Mycena citricolor</name>
    <dbReference type="NCBI Taxonomy" id="2018698"/>
    <lineage>
        <taxon>Eukaryota</taxon>
        <taxon>Fungi</taxon>
        <taxon>Dikarya</taxon>
        <taxon>Basidiomycota</taxon>
        <taxon>Agaricomycotina</taxon>
        <taxon>Agaricomycetes</taxon>
        <taxon>Agaricomycetidae</taxon>
        <taxon>Agaricales</taxon>
        <taxon>Marasmiineae</taxon>
        <taxon>Mycenaceae</taxon>
        <taxon>Mycena</taxon>
    </lineage>
</organism>
<comment type="similarity">
    <text evidence="2 6">Belongs to the terpene synthase family.</text>
</comment>
<comment type="cofactor">
    <cofactor evidence="1 6">
        <name>Mg(2+)</name>
        <dbReference type="ChEBI" id="CHEBI:18420"/>
    </cofactor>
</comment>
<dbReference type="GO" id="GO:0046872">
    <property type="term" value="F:metal ion binding"/>
    <property type="evidence" value="ECO:0007669"/>
    <property type="project" value="UniProtKB-KW"/>
</dbReference>
<keyword evidence="4 6" id="KW-0460">Magnesium</keyword>
<evidence type="ECO:0000256" key="4">
    <source>
        <dbReference type="ARBA" id="ARBA00022842"/>
    </source>
</evidence>
<evidence type="ECO:0000313" key="8">
    <source>
        <dbReference type="EMBL" id="CAK5274545.1"/>
    </source>
</evidence>
<dbReference type="InterPro" id="IPR034686">
    <property type="entry name" value="Terpene_cyclase-like_2"/>
</dbReference>
<evidence type="ECO:0000313" key="9">
    <source>
        <dbReference type="Proteomes" id="UP001295794"/>
    </source>
</evidence>
<name>A0AAD2GRM2_9AGAR</name>
<dbReference type="PANTHER" id="PTHR35201">
    <property type="entry name" value="TERPENE SYNTHASE"/>
    <property type="match status" value="1"/>
</dbReference>
<accession>A0AAD2GRM2</accession>
<dbReference type="Gene3D" id="1.10.600.10">
    <property type="entry name" value="Farnesyl Diphosphate Synthase"/>
    <property type="match status" value="1"/>
</dbReference>
<dbReference type="Pfam" id="PF19086">
    <property type="entry name" value="Terpene_syn_C_2"/>
    <property type="match status" value="1"/>
</dbReference>
<proteinExistence type="inferred from homology"/>
<keyword evidence="5 6" id="KW-0456">Lyase</keyword>